<dbReference type="Proteomes" id="UP001592528">
    <property type="component" value="Unassembled WGS sequence"/>
</dbReference>
<evidence type="ECO:0000313" key="3">
    <source>
        <dbReference type="Proteomes" id="UP001592528"/>
    </source>
</evidence>
<feature type="compositionally biased region" description="Polar residues" evidence="1">
    <location>
        <begin position="1"/>
        <end position="16"/>
    </location>
</feature>
<proteinExistence type="predicted"/>
<accession>A0ABV6UW17</accession>
<evidence type="ECO:0000313" key="2">
    <source>
        <dbReference type="EMBL" id="MFC1405670.1"/>
    </source>
</evidence>
<sequence length="142" mass="15405">MTQPSNAPNEFETQQARAAGDALRTGDTDRSERLARHVVAEGATSPEEELAMSETLRAAGLFQRATMAAEAGDRAEHDRLLDEMAKTCPPRLITQTLAAAMLQAGQRTGWLTAAQHDQLTGWMTQLGMGPEIMAMVAAIERR</sequence>
<dbReference type="EMBL" id="JBHEZZ010000023">
    <property type="protein sequence ID" value="MFC1405670.1"/>
    <property type="molecule type" value="Genomic_DNA"/>
</dbReference>
<organism evidence="2 3">
    <name type="scientific">Streptacidiphilus cavernicola</name>
    <dbReference type="NCBI Taxonomy" id="3342716"/>
    <lineage>
        <taxon>Bacteria</taxon>
        <taxon>Bacillati</taxon>
        <taxon>Actinomycetota</taxon>
        <taxon>Actinomycetes</taxon>
        <taxon>Kitasatosporales</taxon>
        <taxon>Streptomycetaceae</taxon>
        <taxon>Streptacidiphilus</taxon>
    </lineage>
</organism>
<evidence type="ECO:0000256" key="1">
    <source>
        <dbReference type="SAM" id="MobiDB-lite"/>
    </source>
</evidence>
<protein>
    <recommendedName>
        <fullName evidence="4">DNA-binding protein</fullName>
    </recommendedName>
</protein>
<evidence type="ECO:0008006" key="4">
    <source>
        <dbReference type="Google" id="ProtNLM"/>
    </source>
</evidence>
<dbReference type="RefSeq" id="WP_030266729.1">
    <property type="nucleotide sequence ID" value="NZ_JBHEZZ010000023.1"/>
</dbReference>
<keyword evidence="3" id="KW-1185">Reference proteome</keyword>
<name>A0ABV6UW17_9ACTN</name>
<feature type="region of interest" description="Disordered" evidence="1">
    <location>
        <begin position="1"/>
        <end position="32"/>
    </location>
</feature>
<comment type="caution">
    <text evidence="2">The sequence shown here is derived from an EMBL/GenBank/DDBJ whole genome shotgun (WGS) entry which is preliminary data.</text>
</comment>
<reference evidence="2 3" key="1">
    <citation type="submission" date="2024-09" db="EMBL/GenBank/DDBJ databases">
        <authorList>
            <person name="Lee S.D."/>
        </authorList>
    </citation>
    <scope>NUCLEOTIDE SEQUENCE [LARGE SCALE GENOMIC DNA]</scope>
    <source>
        <strain evidence="2 3">N1-5</strain>
    </source>
</reference>
<gene>
    <name evidence="2" type="ORF">ACEZDJ_30710</name>
</gene>